<dbReference type="EMBL" id="CP003317">
    <property type="protein sequence ID" value="AFA40849.1"/>
    <property type="molecule type" value="Genomic_DNA"/>
</dbReference>
<keyword evidence="3" id="KW-1185">Reference proteome</keyword>
<proteinExistence type="predicted"/>
<dbReference type="KEGG" id="pog:Pogu_ECE022"/>
<keyword evidence="2" id="KW-0614">Plasmid</keyword>
<feature type="transmembrane region" description="Helical" evidence="1">
    <location>
        <begin position="12"/>
        <end position="30"/>
    </location>
</feature>
<dbReference type="AlphaFoldDB" id="H6QE19"/>
<evidence type="ECO:0000313" key="2">
    <source>
        <dbReference type="EMBL" id="AFA40849.1"/>
    </source>
</evidence>
<name>H6QE19_PYROT</name>
<accession>H6QE19</accession>
<keyword evidence="1" id="KW-1133">Transmembrane helix</keyword>
<protein>
    <submittedName>
        <fullName evidence="2">Membrane protein</fullName>
    </submittedName>
</protein>
<evidence type="ECO:0000313" key="3">
    <source>
        <dbReference type="Proteomes" id="UP000009062"/>
    </source>
</evidence>
<sequence length="37" mass="4357">MKSIVEVLKQYWPELMLISIVALYVYLKFIRRGGGNK</sequence>
<geneLocation type="plasmid" evidence="2 3">
    <name>extrachromosomal element</name>
</geneLocation>
<dbReference type="Proteomes" id="UP000009062">
    <property type="component" value="Plasmid extrachromosomal element"/>
</dbReference>
<dbReference type="HOGENOM" id="CLU_3338637_0_0_2"/>
<gene>
    <name evidence="2" type="ORF">Pogu_ECE022</name>
</gene>
<keyword evidence="1" id="KW-0812">Transmembrane</keyword>
<organism evidence="2 3">
    <name type="scientific">Pyrobaculum oguniense (strain DSM 13380 / JCM 10595 / TE7)</name>
    <dbReference type="NCBI Taxonomy" id="698757"/>
    <lineage>
        <taxon>Archaea</taxon>
        <taxon>Thermoproteota</taxon>
        <taxon>Thermoprotei</taxon>
        <taxon>Thermoproteales</taxon>
        <taxon>Thermoproteaceae</taxon>
        <taxon>Pyrobaculum</taxon>
    </lineage>
</organism>
<reference evidence="2 3" key="1">
    <citation type="submission" date="2012-01" db="EMBL/GenBank/DDBJ databases">
        <title>Complete Genome Sequence of Pyrobaculum oguniense.</title>
        <authorList>
            <person name="Bernick D.L."/>
            <person name="Karplus K."/>
            <person name="Lui L.M."/>
            <person name="Coker J.K.C."/>
            <person name="Murphy J.N."/>
            <person name="Cozen A.E."/>
            <person name="Chan P.P."/>
            <person name="Lowe T.M."/>
        </authorList>
    </citation>
    <scope>NUCLEOTIDE SEQUENCE [LARGE SCALE GENOMIC DNA]</scope>
    <source>
        <strain evidence="2 3">TE7</strain>
        <plasmid evidence="2 3">extrachromosomal element</plasmid>
    </source>
</reference>
<keyword evidence="1" id="KW-0472">Membrane</keyword>
<evidence type="ECO:0000256" key="1">
    <source>
        <dbReference type="SAM" id="Phobius"/>
    </source>
</evidence>